<dbReference type="EC" id="4.2.1.75" evidence="3 9"/>
<dbReference type="EMBL" id="JBHSTZ010000005">
    <property type="protein sequence ID" value="MFC6380076.1"/>
    <property type="molecule type" value="Genomic_DNA"/>
</dbReference>
<reference evidence="13" key="1">
    <citation type="journal article" date="2019" name="Int. J. Syst. Evol. Microbiol.">
        <title>The Global Catalogue of Microorganisms (GCM) 10K type strain sequencing project: providing services to taxonomists for standard genome sequencing and annotation.</title>
        <authorList>
            <consortium name="The Broad Institute Genomics Platform"/>
            <consortium name="The Broad Institute Genome Sequencing Center for Infectious Disease"/>
            <person name="Wu L."/>
            <person name="Ma J."/>
        </authorList>
    </citation>
    <scope>NUCLEOTIDE SEQUENCE [LARGE SCALE GENOMIC DNA]</scope>
    <source>
        <strain evidence="13">CCM 2050</strain>
    </source>
</reference>
<evidence type="ECO:0000256" key="2">
    <source>
        <dbReference type="ARBA" id="ARBA00008133"/>
    </source>
</evidence>
<evidence type="ECO:0000256" key="7">
    <source>
        <dbReference type="ARBA" id="ARBA00040167"/>
    </source>
</evidence>
<feature type="domain" description="Tetrapyrrole biosynthesis uroporphyrinogen III synthase" evidence="11">
    <location>
        <begin position="37"/>
        <end position="303"/>
    </location>
</feature>
<comment type="caution">
    <text evidence="12">The sequence shown here is derived from an EMBL/GenBank/DDBJ whole genome shotgun (WGS) entry which is preliminary data.</text>
</comment>
<keyword evidence="5 9" id="KW-0627">Porphyrin biosynthesis</keyword>
<feature type="compositionally biased region" description="Low complexity" evidence="10">
    <location>
        <begin position="1"/>
        <end position="15"/>
    </location>
</feature>
<organism evidence="12 13">
    <name type="scientific">Psychrobacter glacincola</name>
    <dbReference type="NCBI Taxonomy" id="56810"/>
    <lineage>
        <taxon>Bacteria</taxon>
        <taxon>Pseudomonadati</taxon>
        <taxon>Pseudomonadota</taxon>
        <taxon>Gammaproteobacteria</taxon>
        <taxon>Moraxellales</taxon>
        <taxon>Moraxellaceae</taxon>
        <taxon>Psychrobacter</taxon>
    </lineage>
</organism>
<dbReference type="InterPro" id="IPR036108">
    <property type="entry name" value="4pyrrol_syn_uPrphyn_synt_sf"/>
</dbReference>
<dbReference type="Pfam" id="PF02602">
    <property type="entry name" value="HEM4"/>
    <property type="match status" value="1"/>
</dbReference>
<name>A0ABW1W223_9GAMM</name>
<keyword evidence="13" id="KW-1185">Reference proteome</keyword>
<dbReference type="PANTHER" id="PTHR38042:SF1">
    <property type="entry name" value="UROPORPHYRINOGEN-III SYNTHASE, CHLOROPLASTIC"/>
    <property type="match status" value="1"/>
</dbReference>
<dbReference type="SUPFAM" id="SSF69618">
    <property type="entry name" value="HemD-like"/>
    <property type="match status" value="1"/>
</dbReference>
<evidence type="ECO:0000259" key="11">
    <source>
        <dbReference type="Pfam" id="PF02602"/>
    </source>
</evidence>
<accession>A0ABW1W223</accession>
<comment type="catalytic activity">
    <reaction evidence="8 9">
        <text>hydroxymethylbilane = uroporphyrinogen III + H2O</text>
        <dbReference type="Rhea" id="RHEA:18965"/>
        <dbReference type="ChEBI" id="CHEBI:15377"/>
        <dbReference type="ChEBI" id="CHEBI:57308"/>
        <dbReference type="ChEBI" id="CHEBI:57845"/>
        <dbReference type="EC" id="4.2.1.75"/>
    </reaction>
</comment>
<sequence>MSGSSSKSTDFSQSSDKPLSLTRTVINTRPVERAAPLTQHLQAEGLTVVDIPMLALEARASSDTDMRLMRQWLAGEYQALVIVSPTAAASGLAIWQLLERERQANSATDKEAKGTEGSSRLLAAPSHLIAVGEATAAVLNEAKLPFASYQVLQPAIANNEGMLAMPEIDNLQAGDKLLVWRGLGGRRLLVDRLQARDVHIDSIAWYERKMPINAMAQYQQWRQGFNSQNVTAGITASQQAKPIVIVSSGTAFEHWESIVQATKTINLAAENQAMSANTPLKLSDFAYVVLGERLANMVAEKQLSYWRVEDLAPETILTAINTTGL</sequence>
<feature type="region of interest" description="Disordered" evidence="10">
    <location>
        <begin position="1"/>
        <end position="23"/>
    </location>
</feature>
<evidence type="ECO:0000256" key="3">
    <source>
        <dbReference type="ARBA" id="ARBA00013109"/>
    </source>
</evidence>
<evidence type="ECO:0000256" key="4">
    <source>
        <dbReference type="ARBA" id="ARBA00023239"/>
    </source>
</evidence>
<comment type="function">
    <text evidence="6 9">Catalyzes cyclization of the linear tetrapyrrole, hydroxymethylbilane, to the macrocyclic uroporphyrinogen III.</text>
</comment>
<dbReference type="InterPro" id="IPR039793">
    <property type="entry name" value="UROS/Hem4"/>
</dbReference>
<comment type="similarity">
    <text evidence="2 9">Belongs to the uroporphyrinogen-III synthase family.</text>
</comment>
<dbReference type="CDD" id="cd06578">
    <property type="entry name" value="HemD"/>
    <property type="match status" value="1"/>
</dbReference>
<evidence type="ECO:0000256" key="8">
    <source>
        <dbReference type="ARBA" id="ARBA00048617"/>
    </source>
</evidence>
<dbReference type="Proteomes" id="UP001596264">
    <property type="component" value="Unassembled WGS sequence"/>
</dbReference>
<evidence type="ECO:0000256" key="9">
    <source>
        <dbReference type="RuleBase" id="RU366031"/>
    </source>
</evidence>
<dbReference type="RefSeq" id="WP_201561524.1">
    <property type="nucleotide sequence ID" value="NZ_CAJGZK010000003.1"/>
</dbReference>
<evidence type="ECO:0000313" key="12">
    <source>
        <dbReference type="EMBL" id="MFC6380076.1"/>
    </source>
</evidence>
<comment type="pathway">
    <text evidence="1 9">Porphyrin-containing compound metabolism; protoporphyrin-IX biosynthesis; coproporphyrinogen-III from 5-aminolevulinate: step 3/4.</text>
</comment>
<evidence type="ECO:0000256" key="1">
    <source>
        <dbReference type="ARBA" id="ARBA00004772"/>
    </source>
</evidence>
<protein>
    <recommendedName>
        <fullName evidence="7 9">Uroporphyrinogen-III synthase</fullName>
        <ecNumber evidence="3 9">4.2.1.75</ecNumber>
    </recommendedName>
</protein>
<dbReference type="Gene3D" id="3.40.50.10090">
    <property type="match status" value="2"/>
</dbReference>
<keyword evidence="4 9" id="KW-0456">Lyase</keyword>
<gene>
    <name evidence="12" type="ORF">ACFP58_01095</name>
</gene>
<evidence type="ECO:0000256" key="5">
    <source>
        <dbReference type="ARBA" id="ARBA00023244"/>
    </source>
</evidence>
<dbReference type="InterPro" id="IPR003754">
    <property type="entry name" value="4pyrrol_synth_uPrphyn_synth"/>
</dbReference>
<proteinExistence type="inferred from homology"/>
<dbReference type="PANTHER" id="PTHR38042">
    <property type="entry name" value="UROPORPHYRINOGEN-III SYNTHASE, CHLOROPLASTIC"/>
    <property type="match status" value="1"/>
</dbReference>
<evidence type="ECO:0000256" key="6">
    <source>
        <dbReference type="ARBA" id="ARBA00037589"/>
    </source>
</evidence>
<evidence type="ECO:0000313" key="13">
    <source>
        <dbReference type="Proteomes" id="UP001596264"/>
    </source>
</evidence>
<evidence type="ECO:0000256" key="10">
    <source>
        <dbReference type="SAM" id="MobiDB-lite"/>
    </source>
</evidence>